<dbReference type="AlphaFoldDB" id="A0A6G7YQ20"/>
<name>A0A6G7YQ20_9SPHN</name>
<evidence type="ECO:0000313" key="3">
    <source>
        <dbReference type="EMBL" id="QIK78834.1"/>
    </source>
</evidence>
<dbReference type="InterPro" id="IPR019223">
    <property type="entry name" value="DUF2147"/>
</dbReference>
<gene>
    <name evidence="3" type="ORF">G7077_07945</name>
</gene>
<dbReference type="EMBL" id="CP049869">
    <property type="protein sequence ID" value="QIK78834.1"/>
    <property type="molecule type" value="Genomic_DNA"/>
</dbReference>
<feature type="signal peptide" evidence="1">
    <location>
        <begin position="1"/>
        <end position="23"/>
    </location>
</feature>
<feature type="chain" id="PRO_5026175679" evidence="1">
    <location>
        <begin position="24"/>
        <end position="132"/>
    </location>
</feature>
<dbReference type="PANTHER" id="PTHR36919:SF2">
    <property type="entry name" value="BLL6627 PROTEIN"/>
    <property type="match status" value="1"/>
</dbReference>
<dbReference type="Pfam" id="PF09917">
    <property type="entry name" value="DUF2147"/>
    <property type="match status" value="1"/>
</dbReference>
<accession>A0A6G7YQ20</accession>
<reference evidence="3 4" key="1">
    <citation type="submission" date="2020-03" db="EMBL/GenBank/DDBJ databases">
        <title>Sphingomonas sp. nov., isolated from fish.</title>
        <authorList>
            <person name="Hyun D.-W."/>
            <person name="Bae J.-W."/>
        </authorList>
    </citation>
    <scope>NUCLEOTIDE SEQUENCE [LARGE SCALE GENOMIC DNA]</scope>
    <source>
        <strain evidence="3 4">HDW15B</strain>
    </source>
</reference>
<dbReference type="Proteomes" id="UP000503222">
    <property type="component" value="Chromosome"/>
</dbReference>
<proteinExistence type="predicted"/>
<protein>
    <submittedName>
        <fullName evidence="3">DUF2147 domain-containing protein</fullName>
    </submittedName>
</protein>
<feature type="domain" description="DUF2147" evidence="2">
    <location>
        <begin position="29"/>
        <end position="130"/>
    </location>
</feature>
<evidence type="ECO:0000256" key="1">
    <source>
        <dbReference type="SAM" id="SignalP"/>
    </source>
</evidence>
<sequence length="132" mass="14217">MKKILSGLALLSLSFAAPVSATAQSSLEGKWTNPKRNVVIDVDRCAGNSYCGKVVWASKKADDKVEGPLVGKQLMSGFRPDGRGGYRGRVYEPKRKLSGNATIRQEGSNTLVVKGCALAGLICKTQRWYRAG</sequence>
<dbReference type="Gene3D" id="2.40.128.520">
    <property type="match status" value="1"/>
</dbReference>
<dbReference type="PANTHER" id="PTHR36919">
    <property type="entry name" value="BLR1215 PROTEIN"/>
    <property type="match status" value="1"/>
</dbReference>
<keyword evidence="1" id="KW-0732">Signal</keyword>
<dbReference type="RefSeq" id="WP_166411225.1">
    <property type="nucleotide sequence ID" value="NZ_CP049869.1"/>
</dbReference>
<keyword evidence="4" id="KW-1185">Reference proteome</keyword>
<evidence type="ECO:0000259" key="2">
    <source>
        <dbReference type="Pfam" id="PF09917"/>
    </source>
</evidence>
<organism evidence="3 4">
    <name type="scientific">Sphingomonas piscis</name>
    <dbReference type="NCBI Taxonomy" id="2714943"/>
    <lineage>
        <taxon>Bacteria</taxon>
        <taxon>Pseudomonadati</taxon>
        <taxon>Pseudomonadota</taxon>
        <taxon>Alphaproteobacteria</taxon>
        <taxon>Sphingomonadales</taxon>
        <taxon>Sphingomonadaceae</taxon>
        <taxon>Sphingomonas</taxon>
    </lineage>
</organism>
<dbReference type="KEGG" id="spii:G7077_07945"/>
<evidence type="ECO:0000313" key="4">
    <source>
        <dbReference type="Proteomes" id="UP000503222"/>
    </source>
</evidence>